<gene>
    <name evidence="6" type="ORF">KSX_84950</name>
</gene>
<dbReference type="Pfam" id="PF13564">
    <property type="entry name" value="DoxX_2"/>
    <property type="match status" value="1"/>
</dbReference>
<proteinExistence type="predicted"/>
<dbReference type="GO" id="GO:0016020">
    <property type="term" value="C:membrane"/>
    <property type="evidence" value="ECO:0007669"/>
    <property type="project" value="UniProtKB-SubCell"/>
</dbReference>
<evidence type="ECO:0000256" key="4">
    <source>
        <dbReference type="ARBA" id="ARBA00023136"/>
    </source>
</evidence>
<reference evidence="6" key="1">
    <citation type="submission" date="2020-10" db="EMBL/GenBank/DDBJ databases">
        <title>Taxonomic study of unclassified bacteria belonging to the class Ktedonobacteria.</title>
        <authorList>
            <person name="Yabe S."/>
            <person name="Wang C.M."/>
            <person name="Zheng Y."/>
            <person name="Sakai Y."/>
            <person name="Cavaletti L."/>
            <person name="Monciardini P."/>
            <person name="Donadio S."/>
        </authorList>
    </citation>
    <scope>NUCLEOTIDE SEQUENCE</scope>
    <source>
        <strain evidence="6">SOSP1-1</strain>
    </source>
</reference>
<sequence length="123" mass="13346">MNIALWIVQGLLALMFLFAGSRKGFQPLPAVKKSFPWANHVPDDLTRFIGISELLGGLGLVLPAVTGILPWLTIVAALGLGVVMVCAMIFHLSRREFSVLGMNLVLLLLALFIVVGRWVLAPL</sequence>
<evidence type="ECO:0000256" key="2">
    <source>
        <dbReference type="ARBA" id="ARBA00022692"/>
    </source>
</evidence>
<accession>A0A8J3ICR9</accession>
<evidence type="ECO:0000313" key="7">
    <source>
        <dbReference type="Proteomes" id="UP000612362"/>
    </source>
</evidence>
<keyword evidence="3 5" id="KW-1133">Transmembrane helix</keyword>
<name>A0A8J3ICR9_9CHLR</name>
<organism evidence="6 7">
    <name type="scientific">Ktedonospora formicarum</name>
    <dbReference type="NCBI Taxonomy" id="2778364"/>
    <lineage>
        <taxon>Bacteria</taxon>
        <taxon>Bacillati</taxon>
        <taxon>Chloroflexota</taxon>
        <taxon>Ktedonobacteria</taxon>
        <taxon>Ktedonobacterales</taxon>
        <taxon>Ktedonobacteraceae</taxon>
        <taxon>Ktedonospora</taxon>
    </lineage>
</organism>
<evidence type="ECO:0000256" key="3">
    <source>
        <dbReference type="ARBA" id="ARBA00022989"/>
    </source>
</evidence>
<dbReference type="EMBL" id="BNJF01000008">
    <property type="protein sequence ID" value="GHO50332.1"/>
    <property type="molecule type" value="Genomic_DNA"/>
</dbReference>
<keyword evidence="4 5" id="KW-0472">Membrane</keyword>
<evidence type="ECO:0000313" key="6">
    <source>
        <dbReference type="EMBL" id="GHO50332.1"/>
    </source>
</evidence>
<comment type="caution">
    <text evidence="6">The sequence shown here is derived from an EMBL/GenBank/DDBJ whole genome shotgun (WGS) entry which is preliminary data.</text>
</comment>
<protein>
    <recommendedName>
        <fullName evidence="8">DoxX family protein</fullName>
    </recommendedName>
</protein>
<keyword evidence="7" id="KW-1185">Reference proteome</keyword>
<comment type="subcellular location">
    <subcellularLocation>
        <location evidence="1">Membrane</location>
        <topology evidence="1">Multi-pass membrane protein</topology>
    </subcellularLocation>
</comment>
<dbReference type="RefSeq" id="WP_220199372.1">
    <property type="nucleotide sequence ID" value="NZ_BNJF01000008.1"/>
</dbReference>
<dbReference type="AlphaFoldDB" id="A0A8J3ICR9"/>
<feature type="transmembrane region" description="Helical" evidence="5">
    <location>
        <begin position="68"/>
        <end position="90"/>
    </location>
</feature>
<evidence type="ECO:0000256" key="5">
    <source>
        <dbReference type="SAM" id="Phobius"/>
    </source>
</evidence>
<feature type="transmembrane region" description="Helical" evidence="5">
    <location>
        <begin position="97"/>
        <end position="120"/>
    </location>
</feature>
<dbReference type="InterPro" id="IPR032808">
    <property type="entry name" value="DoxX"/>
</dbReference>
<evidence type="ECO:0000256" key="1">
    <source>
        <dbReference type="ARBA" id="ARBA00004141"/>
    </source>
</evidence>
<evidence type="ECO:0008006" key="8">
    <source>
        <dbReference type="Google" id="ProtNLM"/>
    </source>
</evidence>
<keyword evidence="2 5" id="KW-0812">Transmembrane</keyword>
<dbReference type="Proteomes" id="UP000612362">
    <property type="component" value="Unassembled WGS sequence"/>
</dbReference>